<organism evidence="1">
    <name type="scientific">Klebsiella pneumoniae</name>
    <dbReference type="NCBI Taxonomy" id="573"/>
    <lineage>
        <taxon>Bacteria</taxon>
        <taxon>Pseudomonadati</taxon>
        <taxon>Pseudomonadota</taxon>
        <taxon>Gammaproteobacteria</taxon>
        <taxon>Enterobacterales</taxon>
        <taxon>Enterobacteriaceae</taxon>
        <taxon>Klebsiella/Raoultella group</taxon>
        <taxon>Klebsiella</taxon>
        <taxon>Klebsiella pneumoniae complex</taxon>
    </lineage>
</organism>
<accession>A0A2R4NDB4</accession>
<geneLocation type="plasmid" evidence="1">
    <name>p160070-catA</name>
</geneLocation>
<name>A0A2R4NDB4_KLEPN</name>
<reference evidence="1" key="1">
    <citation type="submission" date="2017-10" db="EMBL/GenBank/DDBJ databases">
        <title>Klebsiella pneumoniae strain F160070 plasmid p160070-catA, complete sequence.</title>
        <authorList>
            <person name="Zhang D."/>
            <person name="Zhao Y."/>
            <person name="An H."/>
            <person name="Feng J."/>
            <person name="Zhan Z."/>
            <person name="Yin Z."/>
            <person name="Zhou D."/>
        </authorList>
    </citation>
    <scope>NUCLEOTIDE SEQUENCE</scope>
    <source>
        <strain evidence="1">F160070</strain>
        <plasmid evidence="1">p160070-catA</plasmid>
    </source>
</reference>
<proteinExistence type="predicted"/>
<dbReference type="AlphaFoldDB" id="A0A2R4NDB4"/>
<dbReference type="EMBL" id="MG288676">
    <property type="protein sequence ID" value="AVX34088.1"/>
    <property type="molecule type" value="Genomic_DNA"/>
</dbReference>
<evidence type="ECO:0000313" key="1">
    <source>
        <dbReference type="EMBL" id="AVX34088.1"/>
    </source>
</evidence>
<keyword evidence="1" id="KW-0614">Plasmid</keyword>
<protein>
    <submittedName>
        <fullName evidence="1">Uncharacterized protein</fullName>
    </submittedName>
</protein>
<sequence>MSWLTIFLFIFIHLKITAEVDPRQNADHQKEKNDLSSDS</sequence>